<feature type="compositionally biased region" description="Basic and acidic residues" evidence="1">
    <location>
        <begin position="47"/>
        <end position="67"/>
    </location>
</feature>
<organism evidence="2 3">
    <name type="scientific">Tetraparma gracilis</name>
    <dbReference type="NCBI Taxonomy" id="2962635"/>
    <lineage>
        <taxon>Eukaryota</taxon>
        <taxon>Sar</taxon>
        <taxon>Stramenopiles</taxon>
        <taxon>Ochrophyta</taxon>
        <taxon>Bolidophyceae</taxon>
        <taxon>Parmales</taxon>
        <taxon>Triparmaceae</taxon>
        <taxon>Tetraparma</taxon>
    </lineage>
</organism>
<sequence>MSYAEQLRADVEEKQALKAAQRQAQLQAERADEQRIAAEQAVLASDKQAEIEATRARQRQVEERDARSLAQHNARAAAQPDREEQVSARRARAKRGEASTSEAKRECEGGATLVEFFCGGSGSQ</sequence>
<evidence type="ECO:0000313" key="2">
    <source>
        <dbReference type="EMBL" id="GMI41039.1"/>
    </source>
</evidence>
<dbReference type="Proteomes" id="UP001165060">
    <property type="component" value="Unassembled WGS sequence"/>
</dbReference>
<keyword evidence="3" id="KW-1185">Reference proteome</keyword>
<feature type="region of interest" description="Disordered" evidence="1">
    <location>
        <begin position="45"/>
        <end position="106"/>
    </location>
</feature>
<name>A0ABQ6N6Q9_9STRA</name>
<gene>
    <name evidence="2" type="ORF">TeGR_g1693</name>
</gene>
<comment type="caution">
    <text evidence="2">The sequence shown here is derived from an EMBL/GenBank/DDBJ whole genome shotgun (WGS) entry which is preliminary data.</text>
</comment>
<dbReference type="EMBL" id="BRYB01000972">
    <property type="protein sequence ID" value="GMI41039.1"/>
    <property type="molecule type" value="Genomic_DNA"/>
</dbReference>
<accession>A0ABQ6N6Q9</accession>
<evidence type="ECO:0000256" key="1">
    <source>
        <dbReference type="SAM" id="MobiDB-lite"/>
    </source>
</evidence>
<proteinExistence type="predicted"/>
<protein>
    <submittedName>
        <fullName evidence="2">Uncharacterized protein</fullName>
    </submittedName>
</protein>
<evidence type="ECO:0000313" key="3">
    <source>
        <dbReference type="Proteomes" id="UP001165060"/>
    </source>
</evidence>
<reference evidence="2 3" key="1">
    <citation type="journal article" date="2023" name="Commun. Biol.">
        <title>Genome analysis of Parmales, the sister group of diatoms, reveals the evolutionary specialization of diatoms from phago-mixotrophs to photoautotrophs.</title>
        <authorList>
            <person name="Ban H."/>
            <person name="Sato S."/>
            <person name="Yoshikawa S."/>
            <person name="Yamada K."/>
            <person name="Nakamura Y."/>
            <person name="Ichinomiya M."/>
            <person name="Sato N."/>
            <person name="Blanc-Mathieu R."/>
            <person name="Endo H."/>
            <person name="Kuwata A."/>
            <person name="Ogata H."/>
        </authorList>
    </citation>
    <scope>NUCLEOTIDE SEQUENCE [LARGE SCALE GENOMIC DNA]</scope>
</reference>
<feature type="compositionally biased region" description="Basic and acidic residues" evidence="1">
    <location>
        <begin position="94"/>
        <end position="106"/>
    </location>
</feature>